<proteinExistence type="inferred from homology"/>
<dbReference type="Pfam" id="PF01565">
    <property type="entry name" value="FAD_binding_4"/>
    <property type="match status" value="1"/>
</dbReference>
<dbReference type="PANTHER" id="PTHR13878">
    <property type="entry name" value="GULONOLACTONE OXIDASE"/>
    <property type="match status" value="1"/>
</dbReference>
<dbReference type="InterPro" id="IPR016166">
    <property type="entry name" value="FAD-bd_PCMH"/>
</dbReference>
<dbReference type="HOGENOM" id="CLU_018354_4_0_1"/>
<evidence type="ECO:0000313" key="5">
    <source>
        <dbReference type="EMBL" id="KDQ25281.1"/>
    </source>
</evidence>
<sequence length="583" mass="63831">MSLALLTVASVSVLSALAKSPVQRDPLSSTSPEAWEHLRREVDGRLYAGVPFAQQCFDDSTSEACLVARRAYLDETSRSNTFGAYINTQWETCQTTAEQCLLDFTDPNSALPTSPPNKCSQGSISNYYIDVRLPQDISAAFAFSRKTAVPLVVKNTGHDYKGRSSAPRSLALWTHNLRNITFNPNFVPSGCSKQRSSPGVTVGAGVMWGEAYAFAEAHNITVVGGSDKNVGVAGGWLQGGGHGALSNSMGLGVDRVLEFKIVTPDGKFRTVNACQNEDLFFALRGGGGGTFGVVTEATILASPQVTLQAVVVSFPRPTPGSNITQELFSIIVANSIRWADEGWGGLANGFTAIYVNPLISQAKAAESMKPLIDFANRVKSENNMTSARIVATEFPSWGQFFNFFANGFVAAVGQSLALTSRLVNQDNFATAHKQQQLINALTAANAETQSLIILISPPHRFSRRGEAKKIKANNAITSVTPMWRESIYHITTVSPWNWNATTFEKKAQYQRASTAMDHLRRITPDASYVNEADVHESNHESAFWGHNFKELLRIKKKYDPEHLLDCWHCVGWNQQSPRFSCYI</sequence>
<keyword evidence="3" id="KW-0732">Signal</keyword>
<dbReference type="InterPro" id="IPR036318">
    <property type="entry name" value="FAD-bd_PCMH-like_sf"/>
</dbReference>
<dbReference type="PROSITE" id="PS51387">
    <property type="entry name" value="FAD_PCMH"/>
    <property type="match status" value="1"/>
</dbReference>
<evidence type="ECO:0000256" key="3">
    <source>
        <dbReference type="SAM" id="SignalP"/>
    </source>
</evidence>
<dbReference type="SUPFAM" id="SSF56176">
    <property type="entry name" value="FAD-binding/transporter-associated domain-like"/>
    <property type="match status" value="1"/>
</dbReference>
<name>A0A067NNV2_PLEO1</name>
<dbReference type="VEuPathDB" id="FungiDB:PLEOSDRAFT_1057607"/>
<dbReference type="EMBL" id="KL198010">
    <property type="protein sequence ID" value="KDQ25281.1"/>
    <property type="molecule type" value="Genomic_DNA"/>
</dbReference>
<evidence type="ECO:0000259" key="4">
    <source>
        <dbReference type="PROSITE" id="PS51387"/>
    </source>
</evidence>
<protein>
    <recommendedName>
        <fullName evidence="4">FAD-binding PCMH-type domain-containing protein</fullName>
    </recommendedName>
</protein>
<dbReference type="InterPro" id="IPR016169">
    <property type="entry name" value="FAD-bd_PCMH_sub2"/>
</dbReference>
<evidence type="ECO:0000256" key="1">
    <source>
        <dbReference type="ARBA" id="ARBA00005466"/>
    </source>
</evidence>
<feature type="chain" id="PRO_5001642462" description="FAD-binding PCMH-type domain-containing protein" evidence="3">
    <location>
        <begin position="19"/>
        <end position="583"/>
    </location>
</feature>
<evidence type="ECO:0000313" key="6">
    <source>
        <dbReference type="Proteomes" id="UP000027073"/>
    </source>
</evidence>
<gene>
    <name evidence="5" type="ORF">PLEOSDRAFT_1057607</name>
</gene>
<evidence type="ECO:0000256" key="2">
    <source>
        <dbReference type="ARBA" id="ARBA00023002"/>
    </source>
</evidence>
<dbReference type="Gene3D" id="3.30.465.10">
    <property type="match status" value="2"/>
</dbReference>
<dbReference type="InterPro" id="IPR012951">
    <property type="entry name" value="BBE"/>
</dbReference>
<dbReference type="GO" id="GO:0071949">
    <property type="term" value="F:FAD binding"/>
    <property type="evidence" value="ECO:0007669"/>
    <property type="project" value="InterPro"/>
</dbReference>
<dbReference type="STRING" id="1137138.A0A067NNV2"/>
<reference evidence="6" key="1">
    <citation type="journal article" date="2014" name="Proc. Natl. Acad. Sci. U.S.A.">
        <title>Extensive sampling of basidiomycete genomes demonstrates inadequacy of the white-rot/brown-rot paradigm for wood decay fungi.</title>
        <authorList>
            <person name="Riley R."/>
            <person name="Salamov A.A."/>
            <person name="Brown D.W."/>
            <person name="Nagy L.G."/>
            <person name="Floudas D."/>
            <person name="Held B.W."/>
            <person name="Levasseur A."/>
            <person name="Lombard V."/>
            <person name="Morin E."/>
            <person name="Otillar R."/>
            <person name="Lindquist E.A."/>
            <person name="Sun H."/>
            <person name="LaButti K.M."/>
            <person name="Schmutz J."/>
            <person name="Jabbour D."/>
            <person name="Luo H."/>
            <person name="Baker S.E."/>
            <person name="Pisabarro A.G."/>
            <person name="Walton J.D."/>
            <person name="Blanchette R.A."/>
            <person name="Henrissat B."/>
            <person name="Martin F."/>
            <person name="Cullen D."/>
            <person name="Hibbett D.S."/>
            <person name="Grigoriev I.V."/>
        </authorList>
    </citation>
    <scope>NUCLEOTIDE SEQUENCE [LARGE SCALE GENOMIC DNA]</scope>
    <source>
        <strain evidence="6">PC15</strain>
    </source>
</reference>
<feature type="signal peptide" evidence="3">
    <location>
        <begin position="1"/>
        <end position="18"/>
    </location>
</feature>
<accession>A0A067NNV2</accession>
<organism evidence="5 6">
    <name type="scientific">Pleurotus ostreatus (strain PC15)</name>
    <name type="common">Oyster mushroom</name>
    <dbReference type="NCBI Taxonomy" id="1137138"/>
    <lineage>
        <taxon>Eukaryota</taxon>
        <taxon>Fungi</taxon>
        <taxon>Dikarya</taxon>
        <taxon>Basidiomycota</taxon>
        <taxon>Agaricomycotina</taxon>
        <taxon>Agaricomycetes</taxon>
        <taxon>Agaricomycetidae</taxon>
        <taxon>Agaricales</taxon>
        <taxon>Pleurotineae</taxon>
        <taxon>Pleurotaceae</taxon>
        <taxon>Pleurotus</taxon>
    </lineage>
</organism>
<dbReference type="InterPro" id="IPR050432">
    <property type="entry name" value="FAD-linked_Oxidoreductases_BP"/>
</dbReference>
<comment type="similarity">
    <text evidence="1">Belongs to the oxygen-dependent FAD-linked oxidoreductase family.</text>
</comment>
<dbReference type="GO" id="GO:0016491">
    <property type="term" value="F:oxidoreductase activity"/>
    <property type="evidence" value="ECO:0007669"/>
    <property type="project" value="UniProtKB-KW"/>
</dbReference>
<dbReference type="AlphaFoldDB" id="A0A067NNV2"/>
<keyword evidence="2" id="KW-0560">Oxidoreductase</keyword>
<dbReference type="InParanoid" id="A0A067NNV2"/>
<feature type="domain" description="FAD-binding PCMH-type" evidence="4">
    <location>
        <begin position="120"/>
        <end position="304"/>
    </location>
</feature>
<dbReference type="Pfam" id="PF08031">
    <property type="entry name" value="BBE"/>
    <property type="match status" value="1"/>
</dbReference>
<dbReference type="PANTHER" id="PTHR13878:SF91">
    <property type="entry name" value="FAD BINDING DOMAIN PROTEIN (AFU_ORTHOLOGUE AFUA_6G12070)-RELATED"/>
    <property type="match status" value="1"/>
</dbReference>
<dbReference type="Proteomes" id="UP000027073">
    <property type="component" value="Unassembled WGS sequence"/>
</dbReference>
<dbReference type="InterPro" id="IPR006094">
    <property type="entry name" value="Oxid_FAD_bind_N"/>
</dbReference>
<dbReference type="OrthoDB" id="9983560at2759"/>